<comment type="caution">
    <text evidence="1">The sequence shown here is derived from an EMBL/GenBank/DDBJ whole genome shotgun (WGS) entry which is preliminary data.</text>
</comment>
<sequence>MPTNINTILSWFKTGKKPTQKQFSDTWQSFWHKDEQIPQSSIENLAQTLNNKTERTQFEDHKTDKTAHETLFASKENIANKNMALSSLSTDTDYPSSKAVYDFVNNLIRSENNVNTEKILNLVESNSLIPGNYYLINDFQTIYTINGSNSAPTLFKRRINSFPAKYAALDVGYDLNLTVGKTVVITKLPNDYTGPLLVGSTTTVTTVASQGYYFRFANGMQSIIGLEFEYSMPKYSNGIADNLTVNDVNGNPVIRPGGVLNTEVHNGTAYMDMSADENLNVPLESIILKAKSTKEFELEGKSVTYPDDIIEYKLPIEGSVAKKGTILRRYNKALNIDLKIDWRVQRYRRWKISADSILKTLNQDQPVTSLTGFAGVYQFTATKSTTATPERFYVAYDLDYKSLTIDADTKIVDFTMEVSSNIHAKDFTIFKLDQNHQPVNVKMMKVSGLFENTVIQYNLGELNFDTNVDAETLSNTTFVCSVVITGNSSQISNSLFLDTLYNINSKIVINNLKSLSQLSIDASSFSQISNSVIGVNLNNYSSGSKPSVRWIKIENIQSSSLNKVLLGGALPSYNFNNSIIENSTLYFYNNLRNEASPIYTNYSKLIFNNCLIFSMSIFNRSKLGNTIFNGITSSVNYISTSASGRDVYINSVDLDEMKIQMNKFNHKLFYEERDASDTLSIKTYASPLL</sequence>
<keyword evidence="4" id="KW-1185">Reference proteome</keyword>
<evidence type="ECO:0000313" key="2">
    <source>
        <dbReference type="EMBL" id="OXB16662.1"/>
    </source>
</evidence>
<proteinExistence type="predicted"/>
<gene>
    <name evidence="2" type="ORF">B0A71_19560</name>
    <name evidence="1" type="ORF">BHE19_09740</name>
</gene>
<dbReference type="RefSeq" id="WP_070907318.1">
    <property type="nucleotide sequence ID" value="NZ_MIKE01000023.1"/>
</dbReference>
<reference evidence="1" key="2">
    <citation type="submission" date="2016-09" db="EMBL/GenBank/DDBJ databases">
        <authorList>
            <person name="Capua I."/>
            <person name="De Benedictis P."/>
            <person name="Joannis T."/>
            <person name="Lombin L.H."/>
            <person name="Cattoli G."/>
        </authorList>
    </citation>
    <scope>NUCLEOTIDE SEQUENCE [LARGE SCALE GENOMIC DNA]</scope>
    <source>
        <strain evidence="1">MSU</strain>
    </source>
</reference>
<organism evidence="1 3">
    <name type="scientific">Flavobacterium tructae</name>
    <dbReference type="NCBI Taxonomy" id="1114873"/>
    <lineage>
        <taxon>Bacteria</taxon>
        <taxon>Pseudomonadati</taxon>
        <taxon>Bacteroidota</taxon>
        <taxon>Flavobacteriia</taxon>
        <taxon>Flavobacteriales</taxon>
        <taxon>Flavobacteriaceae</taxon>
        <taxon>Flavobacterium</taxon>
    </lineage>
</organism>
<dbReference type="OrthoDB" id="6315383at2"/>
<protein>
    <submittedName>
        <fullName evidence="1">Uncharacterized protein</fullName>
    </submittedName>
</protein>
<dbReference type="Proteomes" id="UP000198319">
    <property type="component" value="Unassembled WGS sequence"/>
</dbReference>
<evidence type="ECO:0000313" key="4">
    <source>
        <dbReference type="Proteomes" id="UP000198319"/>
    </source>
</evidence>
<dbReference type="STRING" id="1278819.BHE19_09740"/>
<accession>A0A1S1J2X1</accession>
<dbReference type="Proteomes" id="UP000180252">
    <property type="component" value="Unassembled WGS sequence"/>
</dbReference>
<evidence type="ECO:0000313" key="1">
    <source>
        <dbReference type="EMBL" id="OHT44987.1"/>
    </source>
</evidence>
<dbReference type="EMBL" id="MUHG01000028">
    <property type="protein sequence ID" value="OXB16662.1"/>
    <property type="molecule type" value="Genomic_DNA"/>
</dbReference>
<evidence type="ECO:0000313" key="3">
    <source>
        <dbReference type="Proteomes" id="UP000180252"/>
    </source>
</evidence>
<reference evidence="2 4" key="3">
    <citation type="submission" date="2016-11" db="EMBL/GenBank/DDBJ databases">
        <title>Whole genomes of Flavobacteriaceae.</title>
        <authorList>
            <person name="Stine C."/>
            <person name="Li C."/>
            <person name="Tadesse D."/>
        </authorList>
    </citation>
    <scope>NUCLEOTIDE SEQUENCE [LARGE SCALE GENOMIC DNA]</scope>
    <source>
        <strain evidence="2 4">ATCC BAA-2541</strain>
    </source>
</reference>
<dbReference type="AlphaFoldDB" id="A0A1S1J2X1"/>
<name>A0A1S1J2X1_9FLAO</name>
<reference evidence="3" key="1">
    <citation type="submission" date="2016-09" db="EMBL/GenBank/DDBJ databases">
        <authorList>
            <person name="Chen S."/>
            <person name="Walker E."/>
        </authorList>
    </citation>
    <scope>NUCLEOTIDE SEQUENCE [LARGE SCALE GENOMIC DNA]</scope>
    <source>
        <strain evidence="3">MSU</strain>
    </source>
</reference>
<dbReference type="EMBL" id="MIKE01000023">
    <property type="protein sequence ID" value="OHT44987.1"/>
    <property type="molecule type" value="Genomic_DNA"/>
</dbReference>